<dbReference type="eggNOG" id="ENOG5033634">
    <property type="taxonomic scope" value="Bacteria"/>
</dbReference>
<keyword evidence="3" id="KW-1185">Reference proteome</keyword>
<evidence type="ECO:0000313" key="3">
    <source>
        <dbReference type="Proteomes" id="UP000184396"/>
    </source>
</evidence>
<dbReference type="RefSeq" id="WP_019387111.1">
    <property type="nucleotide sequence ID" value="NZ_ALIH01000004.1"/>
</dbReference>
<reference evidence="2 3" key="1">
    <citation type="submission" date="2016-11" db="EMBL/GenBank/DDBJ databases">
        <authorList>
            <person name="Jaros S."/>
            <person name="Januszkiewicz K."/>
            <person name="Wedrychowicz H."/>
        </authorList>
    </citation>
    <scope>NUCLEOTIDE SEQUENCE [LARGE SCALE GENOMIC DNA]</scope>
    <source>
        <strain evidence="2 3">CGMCC 1.12213</strain>
    </source>
</reference>
<feature type="chain" id="PRO_5009915523" description="Lipocalin-like domain-containing protein" evidence="1">
    <location>
        <begin position="23"/>
        <end position="175"/>
    </location>
</feature>
<dbReference type="EMBL" id="FQYK01000001">
    <property type="protein sequence ID" value="SHI29186.1"/>
    <property type="molecule type" value="Genomic_DNA"/>
</dbReference>
<dbReference type="OrthoDB" id="1448196at2"/>
<protein>
    <recommendedName>
        <fullName evidence="4">Lipocalin-like domain-containing protein</fullName>
    </recommendedName>
</protein>
<dbReference type="AlphaFoldDB" id="A0A1M5ZYG2"/>
<evidence type="ECO:0000256" key="1">
    <source>
        <dbReference type="SAM" id="SignalP"/>
    </source>
</evidence>
<sequence length="175" mass="19555">MNKVIFNLLAILILVCFASCSSDDNQETDSNPLTGVWELTAWNIDGGFDINNDGTVNTNLLNEIDCARNETLFFDDNGVVSLNTTFNPDLDIILLDPLLNLYSFNVTCDTEGIISLATSYTRSSEIINIGEIEAYYDGTEISIVFEDRLEVYNADLSEIVETKDLTLVYQKNKIL</sequence>
<dbReference type="Proteomes" id="UP000184396">
    <property type="component" value="Unassembled WGS sequence"/>
</dbReference>
<gene>
    <name evidence="2" type="ORF">SAMN05216261_0050</name>
</gene>
<evidence type="ECO:0008006" key="4">
    <source>
        <dbReference type="Google" id="ProtNLM"/>
    </source>
</evidence>
<evidence type="ECO:0000313" key="2">
    <source>
        <dbReference type="EMBL" id="SHI29186.1"/>
    </source>
</evidence>
<feature type="signal peptide" evidence="1">
    <location>
        <begin position="1"/>
        <end position="22"/>
    </location>
</feature>
<keyword evidence="1" id="KW-0732">Signal</keyword>
<organism evidence="2 3">
    <name type="scientific">Algibacter luteus</name>
    <dbReference type="NCBI Taxonomy" id="1178825"/>
    <lineage>
        <taxon>Bacteria</taxon>
        <taxon>Pseudomonadati</taxon>
        <taxon>Bacteroidota</taxon>
        <taxon>Flavobacteriia</taxon>
        <taxon>Flavobacteriales</taxon>
        <taxon>Flavobacteriaceae</taxon>
        <taxon>Algibacter</taxon>
    </lineage>
</organism>
<name>A0A1M5ZYG2_9FLAO</name>
<proteinExistence type="predicted"/>
<accession>A0A1M5ZYG2</accession>